<dbReference type="PANTHER" id="PTHR12902">
    <property type="entry name" value="WASP-1"/>
    <property type="match status" value="1"/>
</dbReference>
<feature type="compositionally biased region" description="Polar residues" evidence="3">
    <location>
        <begin position="409"/>
        <end position="428"/>
    </location>
</feature>
<feature type="compositionally biased region" description="Polar residues" evidence="3">
    <location>
        <begin position="1480"/>
        <end position="1519"/>
    </location>
</feature>
<feature type="compositionally biased region" description="Polar residues" evidence="3">
    <location>
        <begin position="499"/>
        <end position="510"/>
    </location>
</feature>
<feature type="compositionally biased region" description="Low complexity" evidence="3">
    <location>
        <begin position="1370"/>
        <end position="1380"/>
    </location>
</feature>
<dbReference type="Gene3D" id="1.20.5.340">
    <property type="match status" value="1"/>
</dbReference>
<dbReference type="PANTHER" id="PTHR12902:SF1">
    <property type="entry name" value="WISKOTT-ALDRICH SYNDROME PROTEIN FAMILY MEMBER"/>
    <property type="match status" value="1"/>
</dbReference>
<keyword evidence="2" id="KW-0206">Cytoskeleton</keyword>
<feature type="region of interest" description="Disordered" evidence="3">
    <location>
        <begin position="1140"/>
        <end position="1542"/>
    </location>
</feature>
<sequence length="1641" mass="174851">MPLVRYEVQCEHTLANPELFRSAARDDPEGLLEGVAVAGLIGIVRQLGDLAEFAAEIFRDLHKELTSVGGRAHDLTVRVQQLETGLPAVEKTLLSEPNQLRFAYTNGADWHASIRSDQNHCTSGELPRFVRNFYEECRGPPRLFLLDKFDVAGSGACLKRYTDPSFFKLEWASSELLKAQRAQRDKKARREKKKGRRRKTGQAIAAINQIPARVRYGSASLDDLDSLSHLLASTLKDEVASSSSNQGINHGAGTQTQRRSNLGPRGKISGGSLPPSGPSAPQAGGGASKPLKLSAKDIEANVSGKFYQPSEPGSVAESMAGKISKIIEMEDRNAVPSVGLIPRNVDHKLILKDANGSRMPAIDVETKAINRVTKNDLEAAAMARTGRTSRGMSRSNVSMDDREGPRPGNSRTSQSSMPDVTSRSNASLDSPDAVNFANTRASEMSMSDVPSERDASLDAQAVVSSGDLMTTYSSFPDSIGHPGLQGNSSRIGSVDVRDSTQLSGDLSRSSVVAKDTHVAAAGLSKQDPGRYSRGGDGSANAPTSSTSEGLLVVESVKEQVHGTYETGDWHGDFHRSQGSPHSRKPSQYHAGKQRQSLLQSNTYASEDSPLSASGGESPFYDGHLQRLANNAGDVPSSLVATVYQQPDLPPIRIEEVPVYEEGSHMVSVSSAIVLSQCSSPIEDIRPTASMLSRLSYSSELVSVSSGSEPDSPVSPKSPAFNALYSPPELPSRTSEDMSESPPGIYMGSYSRSGHHSGLSSPRSEILVLSSSPKSPSTSTAPVPWTDEGDHAGPLRPPPPPPISNIVSENPSHFGSRDVANSARYQPYSLPFPSLNPSSDLSTSLETDGMPSQSKEGSSCVSSFEENAEKVHAEPSGRIPDNLDLLHDSTSSRDLGLHFEAPSSHIEGIQSPVADLKAEEHSGSTSLTPSVTESSRSSSASPFGLSDSATTQPSQLRFVHSDPQPIPELRTVDVPSNGATFNIDSASPLVEESKAGSFFEDRQGPSSNLAFTDFVRSSLILPPRPSDSPSSSAHTSPLGSPKQRFQRIFLTNPTLQPTPSPLGQAMSNGPSAFPVNDEESVPSSPTGSVIIKDTPSPPGSPASNYSESESEIHEFHPPEDQPKSPVSSYLVAHALEDVVIQGKPSSGEINVQEDPRFKSSQSRPTSVVSGPSNSASKELDHAAYSLPEDPAETPASFTPVHHDISHEETALHVSPPTSPLLNSGPTNPLHSTEVAALRPVSILSGLKSQNSSASNSPPESPPRKEYLPEDDRGLCLELRGRSKSDSTFKTGIKLPLGSPDRSPSNSPPTSPPKFSDQASSLRWRKRSGPASTKPDFSLPPNLVPRSETSSPPCSPPPQSDSPKQWDERSEVSSSSNSSDSSDLAQGNQNGAAGVYRLSDSPLPLDSPTMSEEGDRSSGSSSRSESDVEDNDAAGYEDGIVQSSTAELALEKPSHSSSDKPQFEVLSSVPRSSNDGYEPSEAQFSSSTFESSTGPVLSNSPSQEISIQQATLGNRRNLLSNPETFEPPPPPPAPGSADTPTTKDALAAAIAHHDWNMMKALTFKDPGHRPVPPPDERSILLEQMRTESFSLHRTDDSLGMAGHTTRPSANINVAAILEKANAIRQAFVGSDDEDGDEDDWSDS</sequence>
<feature type="region of interest" description="Disordered" evidence="3">
    <location>
        <begin position="1018"/>
        <end position="1128"/>
    </location>
</feature>
<evidence type="ECO:0000313" key="4">
    <source>
        <dbReference type="EMBL" id="KAG0565573.1"/>
    </source>
</evidence>
<feature type="compositionally biased region" description="Low complexity" evidence="3">
    <location>
        <begin position="1247"/>
        <end position="1256"/>
    </location>
</feature>
<name>A0A8T0H305_CERPU</name>
<feature type="compositionally biased region" description="Low complexity" evidence="3">
    <location>
        <begin position="270"/>
        <end position="282"/>
    </location>
</feature>
<feature type="compositionally biased region" description="Polar residues" evidence="3">
    <location>
        <begin position="1157"/>
        <end position="1175"/>
    </location>
</feature>
<feature type="compositionally biased region" description="Basic and acidic residues" evidence="3">
    <location>
        <begin position="1199"/>
        <end position="1209"/>
    </location>
</feature>
<feature type="compositionally biased region" description="Polar residues" evidence="3">
    <location>
        <begin position="240"/>
        <end position="260"/>
    </location>
</feature>
<feature type="compositionally biased region" description="Low complexity" evidence="3">
    <location>
        <begin position="769"/>
        <end position="779"/>
    </location>
</feature>
<feature type="compositionally biased region" description="Low complexity" evidence="3">
    <location>
        <begin position="929"/>
        <end position="945"/>
    </location>
</feature>
<dbReference type="GO" id="GO:0005856">
    <property type="term" value="C:cytoskeleton"/>
    <property type="evidence" value="ECO:0007669"/>
    <property type="project" value="UniProtKB-SubCell"/>
</dbReference>
<organism evidence="4 5">
    <name type="scientific">Ceratodon purpureus</name>
    <name type="common">Fire moss</name>
    <name type="synonym">Dicranum purpureum</name>
    <dbReference type="NCBI Taxonomy" id="3225"/>
    <lineage>
        <taxon>Eukaryota</taxon>
        <taxon>Viridiplantae</taxon>
        <taxon>Streptophyta</taxon>
        <taxon>Embryophyta</taxon>
        <taxon>Bryophyta</taxon>
        <taxon>Bryophytina</taxon>
        <taxon>Bryopsida</taxon>
        <taxon>Dicranidae</taxon>
        <taxon>Pseudoditrichales</taxon>
        <taxon>Ditrichaceae</taxon>
        <taxon>Ceratodon</taxon>
    </lineage>
</organism>
<feature type="compositionally biased region" description="Low complexity" evidence="3">
    <location>
        <begin position="1018"/>
        <end position="1040"/>
    </location>
</feature>
<evidence type="ECO:0000256" key="2">
    <source>
        <dbReference type="RuleBase" id="RU367034"/>
    </source>
</evidence>
<feature type="region of interest" description="Disordered" evidence="3">
    <location>
        <begin position="565"/>
        <end position="596"/>
    </location>
</feature>
<comment type="caution">
    <text evidence="4">The sequence shown here is derived from an EMBL/GenBank/DDBJ whole genome shotgun (WGS) entry which is preliminary data.</text>
</comment>
<dbReference type="GO" id="GO:0003779">
    <property type="term" value="F:actin binding"/>
    <property type="evidence" value="ECO:0007669"/>
    <property type="project" value="UniProtKB-UniRule"/>
</dbReference>
<dbReference type="Proteomes" id="UP000822688">
    <property type="component" value="Chromosome 8"/>
</dbReference>
<reference evidence="4" key="1">
    <citation type="submission" date="2020-06" db="EMBL/GenBank/DDBJ databases">
        <title>WGS assembly of Ceratodon purpureus strain R40.</title>
        <authorList>
            <person name="Carey S.B."/>
            <person name="Jenkins J."/>
            <person name="Shu S."/>
            <person name="Lovell J.T."/>
            <person name="Sreedasyam A."/>
            <person name="Maumus F."/>
            <person name="Tiley G.P."/>
            <person name="Fernandez-Pozo N."/>
            <person name="Barry K."/>
            <person name="Chen C."/>
            <person name="Wang M."/>
            <person name="Lipzen A."/>
            <person name="Daum C."/>
            <person name="Saski C.A."/>
            <person name="Payton A.C."/>
            <person name="Mcbreen J.C."/>
            <person name="Conrad R.E."/>
            <person name="Kollar L.M."/>
            <person name="Olsson S."/>
            <person name="Huttunen S."/>
            <person name="Landis J.B."/>
            <person name="Wickett N.J."/>
            <person name="Johnson M.G."/>
            <person name="Rensing S.A."/>
            <person name="Grimwood J."/>
            <person name="Schmutz J."/>
            <person name="Mcdaniel S.F."/>
        </authorList>
    </citation>
    <scope>NUCLEOTIDE SEQUENCE</scope>
    <source>
        <strain evidence="4">R40</strain>
    </source>
</reference>
<protein>
    <recommendedName>
        <fullName evidence="2">Protein SCAR</fullName>
    </recommendedName>
    <alternativeName>
        <fullName evidence="2">Protein WAVE</fullName>
    </alternativeName>
</protein>
<keyword evidence="2" id="KW-0963">Cytoplasm</keyword>
<accession>A0A8T0H305</accession>
<dbReference type="InterPro" id="IPR028288">
    <property type="entry name" value="SCAR/WAVE_fam"/>
</dbReference>
<feature type="compositionally biased region" description="Basic and acidic residues" evidence="3">
    <location>
        <begin position="1109"/>
        <end position="1121"/>
    </location>
</feature>
<feature type="region of interest" description="Disordered" evidence="3">
    <location>
        <begin position="479"/>
        <end position="550"/>
    </location>
</feature>
<dbReference type="OrthoDB" id="1929108at2759"/>
<feature type="region of interest" description="Disordered" evidence="3">
    <location>
        <begin position="702"/>
        <end position="986"/>
    </location>
</feature>
<dbReference type="GO" id="GO:0030036">
    <property type="term" value="P:actin cytoskeleton organization"/>
    <property type="evidence" value="ECO:0007669"/>
    <property type="project" value="UniProtKB-UniRule"/>
</dbReference>
<dbReference type="EMBL" id="CM026429">
    <property type="protein sequence ID" value="KAG0565573.1"/>
    <property type="molecule type" value="Genomic_DNA"/>
</dbReference>
<dbReference type="Gene3D" id="6.10.280.150">
    <property type="match status" value="2"/>
</dbReference>
<feature type="compositionally biased region" description="Polar residues" evidence="3">
    <location>
        <begin position="834"/>
        <end position="864"/>
    </location>
</feature>
<evidence type="ECO:0000256" key="3">
    <source>
        <dbReference type="SAM" id="MobiDB-lite"/>
    </source>
</evidence>
<feature type="region of interest" description="Disordered" evidence="3">
    <location>
        <begin position="239"/>
        <end position="291"/>
    </location>
</feature>
<comment type="function">
    <text evidence="2">Involved in regulation of actin and microtubule organization. Part of a WAVE complex that activates the Arp2/3 complex.</text>
</comment>
<evidence type="ECO:0000256" key="1">
    <source>
        <dbReference type="ARBA" id="ARBA00006993"/>
    </source>
</evidence>
<feature type="region of interest" description="Disordered" evidence="3">
    <location>
        <begin position="180"/>
        <end position="204"/>
    </location>
</feature>
<feature type="compositionally biased region" description="Basic and acidic residues" evidence="3">
    <location>
        <begin position="1447"/>
        <end position="1460"/>
    </location>
</feature>
<dbReference type="GO" id="GO:0071933">
    <property type="term" value="F:Arp2/3 complex binding"/>
    <property type="evidence" value="ECO:0007669"/>
    <property type="project" value="TreeGrafter"/>
</dbReference>
<keyword evidence="5" id="KW-1185">Reference proteome</keyword>
<feature type="compositionally biased region" description="Pro residues" evidence="3">
    <location>
        <begin position="1523"/>
        <end position="1532"/>
    </location>
</feature>
<keyword evidence="2" id="KW-0009">Actin-binding</keyword>
<feature type="compositionally biased region" description="Basic residues" evidence="3">
    <location>
        <begin position="184"/>
        <end position="200"/>
    </location>
</feature>
<dbReference type="GO" id="GO:0034237">
    <property type="term" value="F:protein kinase A regulatory subunit binding"/>
    <property type="evidence" value="ECO:0007669"/>
    <property type="project" value="TreeGrafter"/>
</dbReference>
<feature type="compositionally biased region" description="Basic and acidic residues" evidence="3">
    <location>
        <begin position="1260"/>
        <end position="1285"/>
    </location>
</feature>
<feature type="compositionally biased region" description="Low complexity" evidence="3">
    <location>
        <begin position="384"/>
        <end position="395"/>
    </location>
</feature>
<feature type="region of interest" description="Disordered" evidence="3">
    <location>
        <begin position="380"/>
        <end position="432"/>
    </location>
</feature>
<proteinExistence type="inferred from homology"/>
<feature type="compositionally biased region" description="Polar residues" evidence="3">
    <location>
        <begin position="1218"/>
        <end position="1229"/>
    </location>
</feature>
<dbReference type="GO" id="GO:2000601">
    <property type="term" value="P:positive regulation of Arp2/3 complex-mediated actin nucleation"/>
    <property type="evidence" value="ECO:0007669"/>
    <property type="project" value="TreeGrafter"/>
</dbReference>
<evidence type="ECO:0000313" key="5">
    <source>
        <dbReference type="Proteomes" id="UP000822688"/>
    </source>
</evidence>
<gene>
    <name evidence="4" type="ORF">KC19_8G201000</name>
</gene>
<comment type="similarity">
    <text evidence="1 2">Belongs to the SCAR/WAVE family.</text>
</comment>
<comment type="subcellular location">
    <subcellularLocation>
        <location evidence="2">Cytoplasm</location>
        <location evidence="2">Cytoskeleton</location>
    </subcellularLocation>
</comment>
<feature type="compositionally biased region" description="Basic and acidic residues" evidence="3">
    <location>
        <begin position="883"/>
        <end position="896"/>
    </location>
</feature>